<evidence type="ECO:0000259" key="10">
    <source>
        <dbReference type="PROSITE" id="PS50089"/>
    </source>
</evidence>
<dbReference type="GO" id="GO:0097602">
    <property type="term" value="F:cullin family protein binding"/>
    <property type="evidence" value="ECO:0007669"/>
    <property type="project" value="InterPro"/>
</dbReference>
<dbReference type="eggNOG" id="KOG1493">
    <property type="taxonomic scope" value="Eukaryota"/>
</dbReference>
<accession>I0YWM4</accession>
<keyword evidence="2" id="KW-0132">Cell division</keyword>
<dbReference type="InterPro" id="IPR051031">
    <property type="entry name" value="RING-box_E3_Ubiquitin_Ligase"/>
</dbReference>
<dbReference type="STRING" id="574566.I0YWM4"/>
<keyword evidence="6" id="KW-0833">Ubl conjugation pathway</keyword>
<dbReference type="GO" id="GO:0005680">
    <property type="term" value="C:anaphase-promoting complex"/>
    <property type="evidence" value="ECO:0007669"/>
    <property type="project" value="InterPro"/>
</dbReference>
<evidence type="ECO:0000313" key="11">
    <source>
        <dbReference type="EMBL" id="EIE22793.1"/>
    </source>
</evidence>
<dbReference type="Pfam" id="PF12861">
    <property type="entry name" value="zf-ANAPC11"/>
    <property type="match status" value="1"/>
</dbReference>
<evidence type="ECO:0000313" key="12">
    <source>
        <dbReference type="Proteomes" id="UP000007264"/>
    </source>
</evidence>
<evidence type="ECO:0000256" key="5">
    <source>
        <dbReference type="ARBA" id="ARBA00022776"/>
    </source>
</evidence>
<gene>
    <name evidence="11" type="ORF">COCSUDRAFT_24026</name>
</gene>
<dbReference type="RefSeq" id="XP_005647337.1">
    <property type="nucleotide sequence ID" value="XM_005647280.1"/>
</dbReference>
<comment type="caution">
    <text evidence="11">The sequence shown here is derived from an EMBL/GenBank/DDBJ whole genome shotgun (WGS) entry which is preliminary data.</text>
</comment>
<keyword evidence="3" id="KW-0479">Metal-binding</keyword>
<organism evidence="11 12">
    <name type="scientific">Coccomyxa subellipsoidea (strain C-169)</name>
    <name type="common">Green microalga</name>
    <dbReference type="NCBI Taxonomy" id="574566"/>
    <lineage>
        <taxon>Eukaryota</taxon>
        <taxon>Viridiplantae</taxon>
        <taxon>Chlorophyta</taxon>
        <taxon>core chlorophytes</taxon>
        <taxon>Trebouxiophyceae</taxon>
        <taxon>Trebouxiophyceae incertae sedis</taxon>
        <taxon>Coccomyxaceae</taxon>
        <taxon>Coccomyxa</taxon>
        <taxon>Coccomyxa subellipsoidea</taxon>
    </lineage>
</organism>
<reference evidence="11 12" key="1">
    <citation type="journal article" date="2012" name="Genome Biol.">
        <title>The genome of the polar eukaryotic microalga coccomyxa subellipsoidea reveals traits of cold adaptation.</title>
        <authorList>
            <person name="Blanc G."/>
            <person name="Agarkova I."/>
            <person name="Grimwood J."/>
            <person name="Kuo A."/>
            <person name="Brueggeman A."/>
            <person name="Dunigan D."/>
            <person name="Gurnon J."/>
            <person name="Ladunga I."/>
            <person name="Lindquist E."/>
            <person name="Lucas S."/>
            <person name="Pangilinan J."/>
            <person name="Proschold T."/>
            <person name="Salamov A."/>
            <person name="Schmutz J."/>
            <person name="Weeks D."/>
            <person name="Yamada T."/>
            <person name="Claverie J.M."/>
            <person name="Grigoriev I."/>
            <person name="Van Etten J."/>
            <person name="Lomsadze A."/>
            <person name="Borodovsky M."/>
        </authorList>
    </citation>
    <scope>NUCLEOTIDE SEQUENCE [LARGE SCALE GENOMIC DNA]</scope>
    <source>
        <strain evidence="11 12">C-169</strain>
    </source>
</reference>
<evidence type="ECO:0000256" key="2">
    <source>
        <dbReference type="ARBA" id="ARBA00022618"/>
    </source>
</evidence>
<dbReference type="KEGG" id="csl:COCSUDRAFT_24026"/>
<evidence type="ECO:0000256" key="1">
    <source>
        <dbReference type="ARBA" id="ARBA00013928"/>
    </source>
</evidence>
<dbReference type="SUPFAM" id="SSF57850">
    <property type="entry name" value="RING/U-box"/>
    <property type="match status" value="1"/>
</dbReference>
<sequence>MTWNIEIKNWHAVAAWTWDAGDDVCGICRMPFDGCPPDGKYPGEDSPVVWGVCGHAFHLQCITKWLSAQTEQRCPFCRRNWEFKAAATAEGGPGANQQAA</sequence>
<feature type="domain" description="RING-type" evidence="10">
    <location>
        <begin position="25"/>
        <end position="78"/>
    </location>
</feature>
<dbReference type="InterPro" id="IPR001841">
    <property type="entry name" value="Znf_RING"/>
</dbReference>
<dbReference type="GeneID" id="17040780"/>
<keyword evidence="4 9" id="KW-0863">Zinc-finger</keyword>
<dbReference type="GO" id="GO:0031145">
    <property type="term" value="P:anaphase-promoting complex-dependent catabolic process"/>
    <property type="evidence" value="ECO:0007669"/>
    <property type="project" value="InterPro"/>
</dbReference>
<dbReference type="Proteomes" id="UP000007264">
    <property type="component" value="Unassembled WGS sequence"/>
</dbReference>
<evidence type="ECO:0000256" key="3">
    <source>
        <dbReference type="ARBA" id="ARBA00022723"/>
    </source>
</evidence>
<evidence type="ECO:0000256" key="8">
    <source>
        <dbReference type="ARBA" id="ARBA00023306"/>
    </source>
</evidence>
<keyword evidence="7" id="KW-0862">Zinc</keyword>
<evidence type="ECO:0000256" key="4">
    <source>
        <dbReference type="ARBA" id="ARBA00022771"/>
    </source>
</evidence>
<dbReference type="EMBL" id="AGSI01000009">
    <property type="protein sequence ID" value="EIE22793.1"/>
    <property type="molecule type" value="Genomic_DNA"/>
</dbReference>
<proteinExistence type="predicted"/>
<dbReference type="AlphaFoldDB" id="I0YWM4"/>
<keyword evidence="8" id="KW-0131">Cell cycle</keyword>
<dbReference type="CDD" id="cd16456">
    <property type="entry name" value="RING-H2_APC11"/>
    <property type="match status" value="1"/>
</dbReference>
<keyword evidence="5" id="KW-0498">Mitosis</keyword>
<dbReference type="PROSITE" id="PS50089">
    <property type="entry name" value="ZF_RING_2"/>
    <property type="match status" value="1"/>
</dbReference>
<dbReference type="SMART" id="SM00184">
    <property type="entry name" value="RING"/>
    <property type="match status" value="1"/>
</dbReference>
<evidence type="ECO:0000256" key="7">
    <source>
        <dbReference type="ARBA" id="ARBA00022833"/>
    </source>
</evidence>
<dbReference type="GO" id="GO:0051301">
    <property type="term" value="P:cell division"/>
    <property type="evidence" value="ECO:0007669"/>
    <property type="project" value="UniProtKB-KW"/>
</dbReference>
<dbReference type="InterPro" id="IPR024991">
    <property type="entry name" value="RING-H2_APC11"/>
</dbReference>
<dbReference type="GO" id="GO:0008270">
    <property type="term" value="F:zinc ion binding"/>
    <property type="evidence" value="ECO:0007669"/>
    <property type="project" value="UniProtKB-KW"/>
</dbReference>
<dbReference type="GO" id="GO:0061630">
    <property type="term" value="F:ubiquitin protein ligase activity"/>
    <property type="evidence" value="ECO:0007669"/>
    <property type="project" value="InterPro"/>
</dbReference>
<keyword evidence="12" id="KW-1185">Reference proteome</keyword>
<protein>
    <recommendedName>
        <fullName evidence="1">Anaphase-promoting complex subunit 11</fullName>
    </recommendedName>
</protein>
<evidence type="ECO:0000256" key="9">
    <source>
        <dbReference type="PROSITE-ProRule" id="PRU00175"/>
    </source>
</evidence>
<dbReference type="InterPro" id="IPR013083">
    <property type="entry name" value="Znf_RING/FYVE/PHD"/>
</dbReference>
<dbReference type="OrthoDB" id="1681166at2759"/>
<dbReference type="Gene3D" id="3.30.40.10">
    <property type="entry name" value="Zinc/RING finger domain, C3HC4 (zinc finger)"/>
    <property type="match status" value="1"/>
</dbReference>
<name>I0YWM4_COCSC</name>
<dbReference type="PANTHER" id="PTHR11210">
    <property type="entry name" value="RING BOX"/>
    <property type="match status" value="1"/>
</dbReference>
<evidence type="ECO:0000256" key="6">
    <source>
        <dbReference type="ARBA" id="ARBA00022786"/>
    </source>
</evidence>